<feature type="compositionally biased region" description="Basic and acidic residues" evidence="1">
    <location>
        <begin position="88"/>
        <end position="101"/>
    </location>
</feature>
<name>A0A2M8TJZ2_PREIN</name>
<dbReference type="EMBL" id="PENH01000002">
    <property type="protein sequence ID" value="PJI24212.1"/>
    <property type="molecule type" value="Genomic_DNA"/>
</dbReference>
<reference evidence="2 3" key="1">
    <citation type="submission" date="2017-11" db="EMBL/GenBank/DDBJ databases">
        <title>Genome sequencing of Prevotella intermedia KCOM 2833.</title>
        <authorList>
            <person name="Kook J.-K."/>
            <person name="Park S.-N."/>
            <person name="Lim Y.K."/>
        </authorList>
    </citation>
    <scope>NUCLEOTIDE SEQUENCE [LARGE SCALE GENOMIC DNA]</scope>
    <source>
        <strain evidence="2 3">KCOM 2833</strain>
    </source>
</reference>
<evidence type="ECO:0000313" key="2">
    <source>
        <dbReference type="EMBL" id="PJI24212.1"/>
    </source>
</evidence>
<accession>A0A2M8TJZ2</accession>
<evidence type="ECO:0000313" key="3">
    <source>
        <dbReference type="Proteomes" id="UP000231201"/>
    </source>
</evidence>
<gene>
    <name evidence="2" type="ORF">CTM59_08730</name>
</gene>
<organism evidence="2 3">
    <name type="scientific">Prevotella intermedia</name>
    <dbReference type="NCBI Taxonomy" id="28131"/>
    <lineage>
        <taxon>Bacteria</taxon>
        <taxon>Pseudomonadati</taxon>
        <taxon>Bacteroidota</taxon>
        <taxon>Bacteroidia</taxon>
        <taxon>Bacteroidales</taxon>
        <taxon>Prevotellaceae</taxon>
        <taxon>Prevotella</taxon>
    </lineage>
</organism>
<comment type="caution">
    <text evidence="2">The sequence shown here is derived from an EMBL/GenBank/DDBJ whole genome shotgun (WGS) entry which is preliminary data.</text>
</comment>
<dbReference type="Proteomes" id="UP000231201">
    <property type="component" value="Unassembled WGS sequence"/>
</dbReference>
<feature type="region of interest" description="Disordered" evidence="1">
    <location>
        <begin position="76"/>
        <end position="101"/>
    </location>
</feature>
<protein>
    <submittedName>
        <fullName evidence="2">Uncharacterized protein</fullName>
    </submittedName>
</protein>
<dbReference type="AlphaFoldDB" id="A0A2M8TJZ2"/>
<sequence length="101" mass="11709">MAERCFCRVEERFGWGRWAVIGDKLVRLQEMGAKVWCDKKGRMLFRYMCDKLGEKTETHFEGCRVGELNGCGETKRKGRQGRKGGGVKIKERKFGNEMERG</sequence>
<evidence type="ECO:0000256" key="1">
    <source>
        <dbReference type="SAM" id="MobiDB-lite"/>
    </source>
</evidence>
<proteinExistence type="predicted"/>